<evidence type="ECO:0000313" key="2">
    <source>
        <dbReference type="EMBL" id="KAF2832444.1"/>
    </source>
</evidence>
<dbReference type="InterPro" id="IPR038014">
    <property type="entry name" value="Ies1"/>
</dbReference>
<feature type="compositionally biased region" description="Polar residues" evidence="1">
    <location>
        <begin position="452"/>
        <end position="476"/>
    </location>
</feature>
<proteinExistence type="predicted"/>
<feature type="compositionally biased region" description="Basic and acidic residues" evidence="1">
    <location>
        <begin position="1"/>
        <end position="14"/>
    </location>
</feature>
<feature type="compositionally biased region" description="Gly residues" evidence="1">
    <location>
        <begin position="501"/>
        <end position="512"/>
    </location>
</feature>
<dbReference type="EMBL" id="MU006217">
    <property type="protein sequence ID" value="KAF2832444.1"/>
    <property type="molecule type" value="Genomic_DNA"/>
</dbReference>
<accession>A0A6A7AHN1</accession>
<feature type="region of interest" description="Disordered" evidence="1">
    <location>
        <begin position="1"/>
        <end position="91"/>
    </location>
</feature>
<feature type="compositionally biased region" description="Acidic residues" evidence="1">
    <location>
        <begin position="712"/>
        <end position="726"/>
    </location>
</feature>
<evidence type="ECO:0008006" key="4">
    <source>
        <dbReference type="Google" id="ProtNLM"/>
    </source>
</evidence>
<dbReference type="GO" id="GO:0031011">
    <property type="term" value="C:Ino80 complex"/>
    <property type="evidence" value="ECO:0007669"/>
    <property type="project" value="InterPro"/>
</dbReference>
<feature type="compositionally biased region" description="Acidic residues" evidence="1">
    <location>
        <begin position="55"/>
        <end position="65"/>
    </location>
</feature>
<feature type="compositionally biased region" description="Low complexity" evidence="1">
    <location>
        <begin position="73"/>
        <end position="86"/>
    </location>
</feature>
<feature type="compositionally biased region" description="Basic and acidic residues" evidence="1">
    <location>
        <begin position="438"/>
        <end position="451"/>
    </location>
</feature>
<name>A0A6A7AHN1_9PLEO</name>
<gene>
    <name evidence="2" type="ORF">CC86DRAFT_340956</name>
</gene>
<organism evidence="2 3">
    <name type="scientific">Ophiobolus disseminans</name>
    <dbReference type="NCBI Taxonomy" id="1469910"/>
    <lineage>
        <taxon>Eukaryota</taxon>
        <taxon>Fungi</taxon>
        <taxon>Dikarya</taxon>
        <taxon>Ascomycota</taxon>
        <taxon>Pezizomycotina</taxon>
        <taxon>Dothideomycetes</taxon>
        <taxon>Pleosporomycetidae</taxon>
        <taxon>Pleosporales</taxon>
        <taxon>Pleosporineae</taxon>
        <taxon>Phaeosphaeriaceae</taxon>
        <taxon>Ophiobolus</taxon>
    </lineage>
</organism>
<evidence type="ECO:0000313" key="3">
    <source>
        <dbReference type="Proteomes" id="UP000799424"/>
    </source>
</evidence>
<evidence type="ECO:0000256" key="1">
    <source>
        <dbReference type="SAM" id="MobiDB-lite"/>
    </source>
</evidence>
<dbReference type="PANTHER" id="PTHR37287">
    <property type="entry name" value="INO EIGHTY SUBUNIT 1"/>
    <property type="match status" value="1"/>
</dbReference>
<dbReference type="Proteomes" id="UP000799424">
    <property type="component" value="Unassembled WGS sequence"/>
</dbReference>
<keyword evidence="3" id="KW-1185">Reference proteome</keyword>
<protein>
    <recommendedName>
        <fullName evidence="4">Ino eighty subunit 1</fullName>
    </recommendedName>
</protein>
<feature type="compositionally biased region" description="Acidic residues" evidence="1">
    <location>
        <begin position="734"/>
        <end position="743"/>
    </location>
</feature>
<dbReference type="AlphaFoldDB" id="A0A6A7AHN1"/>
<dbReference type="PANTHER" id="PTHR37287:SF1">
    <property type="entry name" value="INO EIGHTY SUBUNIT 1"/>
    <property type="match status" value="1"/>
</dbReference>
<feature type="compositionally biased region" description="Polar residues" evidence="1">
    <location>
        <begin position="527"/>
        <end position="538"/>
    </location>
</feature>
<feature type="region of interest" description="Disordered" evidence="1">
    <location>
        <begin position="410"/>
        <end position="564"/>
    </location>
</feature>
<sequence length="761" mass="84698">MEATARPDEPDSRNSLRHILSNMDDARPSASPADTPAPDDLDIADAPDHSKAPEDGDGDGDDNDGTGDGARPYYTATTTTTRRNANGSVSSVYSGNKIKHLKKDDGIPLWRKDIQFDFLKLVFEDEQTVFTKQSEPQSGPSHTFADIYLDAMAKSSKCSKILKDKLLTERPAAVNMAMVCLLVNVGRMNTTLNFFPEMRAQLRTYHSIPSLQAQQDPNAYKQLQDAPRLKSILKGATEDQEQPSTVEEIMSASIPRTNPVNLIFVLSQYAPKISELHFFPPRDFFDLVMRPNLSSKSRATAFLWLMWWYLESDFSKDAAERNPFGPGQYGPTDDPITAENPLKCPPFDLLTPEQEALENVDTEEEKNFGDVKRKERTSILASDMAPVITGPKRSTKKAFNQNPVFSVLAEDGASTPGRDRQSPSHGSARGRGKLAKSIIEREYPSDTDRTRSVSPPLSVYNTGKKSTPNMRINTLLNEDVPASSPAPKGPGRGNWSRSRAAGGGGGSTGIAGGARSFKSRLDAGASQDGQSPSTSAPTFNGPHGFYLPLNGSDPSHKRTRPLTQHQLAVEQYRRRRVDVILDRGIRIEYKAASQRRRRANTFMRAWIRCKGMADGYDTDEESLVHQNWQQEIVETIGTRTPPPMPSGLVPLDFGGEVNDHGEESYYRAKMLSRALRRLQRWEDGRVTLRSRPKDTGVRNGIGDVGARPMADNDTEGDEEDDMMQDVDDLRREEESESSEDEEMERERVYDPHTLPPLPRMH</sequence>
<reference evidence="2" key="1">
    <citation type="journal article" date="2020" name="Stud. Mycol.">
        <title>101 Dothideomycetes genomes: a test case for predicting lifestyles and emergence of pathogens.</title>
        <authorList>
            <person name="Haridas S."/>
            <person name="Albert R."/>
            <person name="Binder M."/>
            <person name="Bloem J."/>
            <person name="Labutti K."/>
            <person name="Salamov A."/>
            <person name="Andreopoulos B."/>
            <person name="Baker S."/>
            <person name="Barry K."/>
            <person name="Bills G."/>
            <person name="Bluhm B."/>
            <person name="Cannon C."/>
            <person name="Castanera R."/>
            <person name="Culley D."/>
            <person name="Daum C."/>
            <person name="Ezra D."/>
            <person name="Gonzalez J."/>
            <person name="Henrissat B."/>
            <person name="Kuo A."/>
            <person name="Liang C."/>
            <person name="Lipzen A."/>
            <person name="Lutzoni F."/>
            <person name="Magnuson J."/>
            <person name="Mondo S."/>
            <person name="Nolan M."/>
            <person name="Ohm R."/>
            <person name="Pangilinan J."/>
            <person name="Park H.-J."/>
            <person name="Ramirez L."/>
            <person name="Alfaro M."/>
            <person name="Sun H."/>
            <person name="Tritt A."/>
            <person name="Yoshinaga Y."/>
            <person name="Zwiers L.-H."/>
            <person name="Turgeon B."/>
            <person name="Goodwin S."/>
            <person name="Spatafora J."/>
            <person name="Crous P."/>
            <person name="Grigoriev I."/>
        </authorList>
    </citation>
    <scope>NUCLEOTIDE SEQUENCE</scope>
    <source>
        <strain evidence="2">CBS 113818</strain>
    </source>
</reference>
<feature type="region of interest" description="Disordered" evidence="1">
    <location>
        <begin position="689"/>
        <end position="761"/>
    </location>
</feature>
<dbReference type="OrthoDB" id="5413003at2759"/>